<name>A0AAD7JX35_9AGAR</name>
<dbReference type="Proteomes" id="UP001215280">
    <property type="component" value="Unassembled WGS sequence"/>
</dbReference>
<feature type="compositionally biased region" description="Gly residues" evidence="1">
    <location>
        <begin position="17"/>
        <end position="31"/>
    </location>
</feature>
<gene>
    <name evidence="2" type="ORF">DFH07DRAFT_767663</name>
</gene>
<comment type="caution">
    <text evidence="2">The sequence shown here is derived from an EMBL/GenBank/DDBJ whole genome shotgun (WGS) entry which is preliminary data.</text>
</comment>
<feature type="compositionally biased region" description="Basic and acidic residues" evidence="1">
    <location>
        <begin position="49"/>
        <end position="60"/>
    </location>
</feature>
<protein>
    <submittedName>
        <fullName evidence="2">Uncharacterized protein</fullName>
    </submittedName>
</protein>
<evidence type="ECO:0000313" key="2">
    <source>
        <dbReference type="EMBL" id="KAJ7773719.1"/>
    </source>
</evidence>
<sequence length="326" mass="34401">MGPSSRTRIHRRHGVGSIAGGGSGEGRVGGGVEERWGACGGVSVHGRGHGHEEAHKEARSGRRHGRGRDPLTHNEPVLAPVESVGLGRAHAVQWPQILLVLHWAHAQHTHPPTPSSTHLRVCAQERHGNEAVQLEQLVCVQVWRPCQPWARQHLQRMYPTSMAGMEGSKILDAGGVEGDPKMLSAGMECGKEHGGTASGPADAQAVGSEGSVPSAGMNAARCAGTGAGCHYRNVGAEQGIVTGPADVQPVGGEHGAALCRADVQQDVEQNGVALYVTAKELAGVHYLSALDHDAESRSKHTHQQNRIHLADLAPEEPAVPDRQNHI</sequence>
<feature type="region of interest" description="Disordered" evidence="1">
    <location>
        <begin position="1"/>
        <end position="76"/>
    </location>
</feature>
<feature type="region of interest" description="Disordered" evidence="1">
    <location>
        <begin position="294"/>
        <end position="326"/>
    </location>
</feature>
<reference evidence="2" key="1">
    <citation type="submission" date="2023-03" db="EMBL/GenBank/DDBJ databases">
        <title>Massive genome expansion in bonnet fungi (Mycena s.s.) driven by repeated elements and novel gene families across ecological guilds.</title>
        <authorList>
            <consortium name="Lawrence Berkeley National Laboratory"/>
            <person name="Harder C.B."/>
            <person name="Miyauchi S."/>
            <person name="Viragh M."/>
            <person name="Kuo A."/>
            <person name="Thoen E."/>
            <person name="Andreopoulos B."/>
            <person name="Lu D."/>
            <person name="Skrede I."/>
            <person name="Drula E."/>
            <person name="Henrissat B."/>
            <person name="Morin E."/>
            <person name="Kohler A."/>
            <person name="Barry K."/>
            <person name="LaButti K."/>
            <person name="Morin E."/>
            <person name="Salamov A."/>
            <person name="Lipzen A."/>
            <person name="Mereny Z."/>
            <person name="Hegedus B."/>
            <person name="Baldrian P."/>
            <person name="Stursova M."/>
            <person name="Weitz H."/>
            <person name="Taylor A."/>
            <person name="Grigoriev I.V."/>
            <person name="Nagy L.G."/>
            <person name="Martin F."/>
            <person name="Kauserud H."/>
        </authorList>
    </citation>
    <scope>NUCLEOTIDE SEQUENCE</scope>
    <source>
        <strain evidence="2">CBHHK188m</strain>
    </source>
</reference>
<feature type="region of interest" description="Disordered" evidence="1">
    <location>
        <begin position="191"/>
        <end position="212"/>
    </location>
</feature>
<proteinExistence type="predicted"/>
<evidence type="ECO:0000313" key="3">
    <source>
        <dbReference type="Proteomes" id="UP001215280"/>
    </source>
</evidence>
<accession>A0AAD7JX35</accession>
<organism evidence="2 3">
    <name type="scientific">Mycena maculata</name>
    <dbReference type="NCBI Taxonomy" id="230809"/>
    <lineage>
        <taxon>Eukaryota</taxon>
        <taxon>Fungi</taxon>
        <taxon>Dikarya</taxon>
        <taxon>Basidiomycota</taxon>
        <taxon>Agaricomycotina</taxon>
        <taxon>Agaricomycetes</taxon>
        <taxon>Agaricomycetidae</taxon>
        <taxon>Agaricales</taxon>
        <taxon>Marasmiineae</taxon>
        <taxon>Mycenaceae</taxon>
        <taxon>Mycena</taxon>
    </lineage>
</organism>
<dbReference type="AlphaFoldDB" id="A0AAD7JX35"/>
<dbReference type="EMBL" id="JARJLG010000017">
    <property type="protein sequence ID" value="KAJ7773719.1"/>
    <property type="molecule type" value="Genomic_DNA"/>
</dbReference>
<keyword evidence="3" id="KW-1185">Reference proteome</keyword>
<evidence type="ECO:0000256" key="1">
    <source>
        <dbReference type="SAM" id="MobiDB-lite"/>
    </source>
</evidence>